<reference evidence="3 4" key="1">
    <citation type="journal article" date="2016" name="Proc. Natl. Acad. Sci. U.S.A.">
        <title>Comparative genomics of biotechnologically important yeasts.</title>
        <authorList>
            <person name="Riley R."/>
            <person name="Haridas S."/>
            <person name="Wolfe K.H."/>
            <person name="Lopes M.R."/>
            <person name="Hittinger C.T."/>
            <person name="Goeker M."/>
            <person name="Salamov A.A."/>
            <person name="Wisecaver J.H."/>
            <person name="Long T.M."/>
            <person name="Calvey C.H."/>
            <person name="Aerts A.L."/>
            <person name="Barry K.W."/>
            <person name="Choi C."/>
            <person name="Clum A."/>
            <person name="Coughlan A.Y."/>
            <person name="Deshpande S."/>
            <person name="Douglass A.P."/>
            <person name="Hanson S.J."/>
            <person name="Klenk H.-P."/>
            <person name="LaButti K.M."/>
            <person name="Lapidus A."/>
            <person name="Lindquist E.A."/>
            <person name="Lipzen A.M."/>
            <person name="Meier-Kolthoff J.P."/>
            <person name="Ohm R.A."/>
            <person name="Otillar R.P."/>
            <person name="Pangilinan J.L."/>
            <person name="Peng Y."/>
            <person name="Rokas A."/>
            <person name="Rosa C.A."/>
            <person name="Scheuner C."/>
            <person name="Sibirny A.A."/>
            <person name="Slot J.C."/>
            <person name="Stielow J.B."/>
            <person name="Sun H."/>
            <person name="Kurtzman C.P."/>
            <person name="Blackwell M."/>
            <person name="Grigoriev I.V."/>
            <person name="Jeffries T.W."/>
        </authorList>
    </citation>
    <scope>NUCLEOTIDE SEQUENCE [LARGE SCALE GENOMIC DNA]</scope>
    <source>
        <strain evidence="3 4">NRRL Y-11557</strain>
    </source>
</reference>
<accession>A0A1E3QFF6</accession>
<evidence type="ECO:0000313" key="3">
    <source>
        <dbReference type="EMBL" id="ODQ76406.1"/>
    </source>
</evidence>
<dbReference type="InterPro" id="IPR009643">
    <property type="entry name" value="HS1-bd"/>
</dbReference>
<dbReference type="GO" id="GO:0003714">
    <property type="term" value="F:transcription corepressor activity"/>
    <property type="evidence" value="ECO:0007669"/>
    <property type="project" value="InterPro"/>
</dbReference>
<sequence>MTDKSSTKSGHDATVVSDKYAPPELIEFTSSSKSSRSEDAGDATCSAIESSIGCPADELNVGSDDGESVLSFDAGDESRPNEIEMDRSESVMTSLETEPVLRTQAGTARGEKPKFKSRDRSMPVAVIETEELQDEIQGLIDQLSSRFHNAATEMTAKMDEILRRIDDLERALH</sequence>
<proteinExistence type="inferred from homology"/>
<name>A0A1E3QFF6_LIPST</name>
<dbReference type="Pfam" id="PF06825">
    <property type="entry name" value="HSBP1"/>
    <property type="match status" value="1"/>
</dbReference>
<feature type="compositionally biased region" description="Basic and acidic residues" evidence="2">
    <location>
        <begin position="1"/>
        <end position="11"/>
    </location>
</feature>
<comment type="similarity">
    <text evidence="1">Belongs to the HSBP1 family.</text>
</comment>
<dbReference type="AlphaFoldDB" id="A0A1E3QFF6"/>
<feature type="compositionally biased region" description="Basic and acidic residues" evidence="2">
    <location>
        <begin position="76"/>
        <end position="89"/>
    </location>
</feature>
<dbReference type="EMBL" id="KV454289">
    <property type="protein sequence ID" value="ODQ76406.1"/>
    <property type="molecule type" value="Genomic_DNA"/>
</dbReference>
<dbReference type="Gene3D" id="1.20.5.430">
    <property type="match status" value="1"/>
</dbReference>
<evidence type="ECO:0000256" key="2">
    <source>
        <dbReference type="SAM" id="MobiDB-lite"/>
    </source>
</evidence>
<protein>
    <submittedName>
        <fullName evidence="3">Uncharacterized protein</fullName>
    </submittedName>
</protein>
<evidence type="ECO:0000256" key="1">
    <source>
        <dbReference type="ARBA" id="ARBA00006349"/>
    </source>
</evidence>
<dbReference type="OrthoDB" id="4159489at2759"/>
<dbReference type="Proteomes" id="UP000094385">
    <property type="component" value="Unassembled WGS sequence"/>
</dbReference>
<evidence type="ECO:0000313" key="4">
    <source>
        <dbReference type="Proteomes" id="UP000094385"/>
    </source>
</evidence>
<organism evidence="3 4">
    <name type="scientific">Lipomyces starkeyi NRRL Y-11557</name>
    <dbReference type="NCBI Taxonomy" id="675824"/>
    <lineage>
        <taxon>Eukaryota</taxon>
        <taxon>Fungi</taxon>
        <taxon>Dikarya</taxon>
        <taxon>Ascomycota</taxon>
        <taxon>Saccharomycotina</taxon>
        <taxon>Lipomycetes</taxon>
        <taxon>Lipomycetales</taxon>
        <taxon>Lipomycetaceae</taxon>
        <taxon>Lipomyces</taxon>
    </lineage>
</organism>
<gene>
    <name evidence="3" type="ORF">LIPSTDRAFT_341</name>
</gene>
<feature type="region of interest" description="Disordered" evidence="2">
    <location>
        <begin position="1"/>
        <end position="94"/>
    </location>
</feature>
<keyword evidence="4" id="KW-1185">Reference proteome</keyword>